<evidence type="ECO:0000256" key="1">
    <source>
        <dbReference type="SAM" id="Phobius"/>
    </source>
</evidence>
<keyword evidence="1" id="KW-1133">Transmembrane helix</keyword>
<comment type="caution">
    <text evidence="2">The sequence shown here is derived from an EMBL/GenBank/DDBJ whole genome shotgun (WGS) entry which is preliminary data.</text>
</comment>
<accession>A0A9D1EQ58</accession>
<dbReference type="EMBL" id="DVIQ01000002">
    <property type="protein sequence ID" value="HIS29978.1"/>
    <property type="molecule type" value="Genomic_DNA"/>
</dbReference>
<name>A0A9D1EQ58_9FIRM</name>
<gene>
    <name evidence="2" type="ORF">IAB44_00275</name>
</gene>
<dbReference type="Proteomes" id="UP000823935">
    <property type="component" value="Unassembled WGS sequence"/>
</dbReference>
<organism evidence="2 3">
    <name type="scientific">Candidatus Limivivens intestinipullorum</name>
    <dbReference type="NCBI Taxonomy" id="2840858"/>
    <lineage>
        <taxon>Bacteria</taxon>
        <taxon>Bacillati</taxon>
        <taxon>Bacillota</taxon>
        <taxon>Clostridia</taxon>
        <taxon>Lachnospirales</taxon>
        <taxon>Lachnospiraceae</taxon>
        <taxon>Lachnospiraceae incertae sedis</taxon>
        <taxon>Candidatus Limivivens</taxon>
    </lineage>
</organism>
<reference evidence="2" key="2">
    <citation type="journal article" date="2021" name="PeerJ">
        <title>Extensive microbial diversity within the chicken gut microbiome revealed by metagenomics and culture.</title>
        <authorList>
            <person name="Gilroy R."/>
            <person name="Ravi A."/>
            <person name="Getino M."/>
            <person name="Pursley I."/>
            <person name="Horton D.L."/>
            <person name="Alikhan N.F."/>
            <person name="Baker D."/>
            <person name="Gharbi K."/>
            <person name="Hall N."/>
            <person name="Watson M."/>
            <person name="Adriaenssens E.M."/>
            <person name="Foster-Nyarko E."/>
            <person name="Jarju S."/>
            <person name="Secka A."/>
            <person name="Antonio M."/>
            <person name="Oren A."/>
            <person name="Chaudhuri R.R."/>
            <person name="La Ragione R."/>
            <person name="Hildebrand F."/>
            <person name="Pallen M.J."/>
        </authorList>
    </citation>
    <scope>NUCLEOTIDE SEQUENCE</scope>
    <source>
        <strain evidence="2">CHK190-19873</strain>
    </source>
</reference>
<keyword evidence="1" id="KW-0812">Transmembrane</keyword>
<proteinExistence type="predicted"/>
<protein>
    <submittedName>
        <fullName evidence="2">Uncharacterized protein</fullName>
    </submittedName>
</protein>
<dbReference type="AlphaFoldDB" id="A0A9D1EQ58"/>
<feature type="transmembrane region" description="Helical" evidence="1">
    <location>
        <begin position="287"/>
        <end position="305"/>
    </location>
</feature>
<keyword evidence="1" id="KW-0472">Membrane</keyword>
<sequence>MEDREIGLFWREWFLEKQKDSQASPEDYLIRTYLEWHEKDPLGEAEKRAQIEERIQTWKETRDGFLRMIDRYPDTAGMEEWQAAQMLENVMQELQLDRADACRYLANVKKMIYDNLLFAVGEPAASALRPDFEKSYEEAWQNADLADESALSLLFSETVSLMRYAGLSFEEDTQRILAETALGREQTLSGGGSGQAGRDICLLTDFLVSEMVLSEKGELSVKEQTALAKYAVPVYTAAVSCIDRGEKPGHILKQAQIYISRIFHGKGLSAAVCLAAVLLAVKIVWELLTLAAAGAVVGVGMLSLWKACRNAGKQKDKEGREAVRGLRKEGRRIFAQRLKGRQKALRKDTVPETESDEELFGSLIEQAEELERNALRNAPEGKNDV</sequence>
<evidence type="ECO:0000313" key="3">
    <source>
        <dbReference type="Proteomes" id="UP000823935"/>
    </source>
</evidence>
<reference evidence="2" key="1">
    <citation type="submission" date="2020-10" db="EMBL/GenBank/DDBJ databases">
        <authorList>
            <person name="Gilroy R."/>
        </authorList>
    </citation>
    <scope>NUCLEOTIDE SEQUENCE</scope>
    <source>
        <strain evidence="2">CHK190-19873</strain>
    </source>
</reference>
<evidence type="ECO:0000313" key="2">
    <source>
        <dbReference type="EMBL" id="HIS29978.1"/>
    </source>
</evidence>